<dbReference type="EMBL" id="AP025739">
    <property type="protein sequence ID" value="BDI31518.1"/>
    <property type="molecule type" value="Genomic_DNA"/>
</dbReference>
<name>A0A402D623_9BACT</name>
<dbReference type="InterPro" id="IPR043502">
    <property type="entry name" value="DNA/RNA_pol_sf"/>
</dbReference>
<dbReference type="KEGG" id="ccot:CCAX7_35690"/>
<dbReference type="SUPFAM" id="SSF56672">
    <property type="entry name" value="DNA/RNA polymerases"/>
    <property type="match status" value="1"/>
</dbReference>
<dbReference type="Proteomes" id="UP000287394">
    <property type="component" value="Chromosome"/>
</dbReference>
<dbReference type="InterPro" id="IPR000477">
    <property type="entry name" value="RT_dom"/>
</dbReference>
<reference evidence="1 2" key="1">
    <citation type="journal article" date="2019" name="Int. J. Syst. Evol. Microbiol.">
        <title>Capsulimonas corticalis gen. nov., sp. nov., an aerobic capsulated bacterium, of a novel bacterial order, Capsulimonadales ord. nov., of the class Armatimonadia of the phylum Armatimonadetes.</title>
        <authorList>
            <person name="Li J."/>
            <person name="Kudo C."/>
            <person name="Tonouchi A."/>
        </authorList>
    </citation>
    <scope>NUCLEOTIDE SEQUENCE [LARGE SCALE GENOMIC DNA]</scope>
    <source>
        <strain evidence="1 2">AX-7</strain>
    </source>
</reference>
<dbReference type="AlphaFoldDB" id="A0A402D623"/>
<dbReference type="PANTHER" id="PTHR34047:SF8">
    <property type="entry name" value="PROTEIN YKFC"/>
    <property type="match status" value="1"/>
</dbReference>
<dbReference type="InterPro" id="IPR000253">
    <property type="entry name" value="FHA_dom"/>
</dbReference>
<keyword evidence="2" id="KW-1185">Reference proteome</keyword>
<dbReference type="Gene3D" id="2.60.200.20">
    <property type="match status" value="1"/>
</dbReference>
<dbReference type="Pfam" id="PF22548">
    <property type="entry name" value="AEP-TOTE"/>
    <property type="match status" value="1"/>
</dbReference>
<dbReference type="CDD" id="cd00060">
    <property type="entry name" value="FHA"/>
    <property type="match status" value="1"/>
</dbReference>
<dbReference type="PANTHER" id="PTHR34047">
    <property type="entry name" value="NUCLEAR INTRON MATURASE 1, MITOCHONDRIAL-RELATED"/>
    <property type="match status" value="1"/>
</dbReference>
<protein>
    <submittedName>
        <fullName evidence="1">Uncharacterized protein</fullName>
    </submittedName>
</protein>
<dbReference type="PROSITE" id="PS50006">
    <property type="entry name" value="FHA_DOMAIN"/>
    <property type="match status" value="1"/>
</dbReference>
<dbReference type="InterPro" id="IPR054347">
    <property type="entry name" value="TOTE_primase"/>
</dbReference>
<dbReference type="InterPro" id="IPR008984">
    <property type="entry name" value="SMAD_FHA_dom_sf"/>
</dbReference>
<dbReference type="CDD" id="cd01651">
    <property type="entry name" value="RT_G2_intron"/>
    <property type="match status" value="1"/>
</dbReference>
<dbReference type="Pfam" id="PF00498">
    <property type="entry name" value="FHA"/>
    <property type="match status" value="1"/>
</dbReference>
<dbReference type="SUPFAM" id="SSF49879">
    <property type="entry name" value="SMAD/FHA domain"/>
    <property type="match status" value="1"/>
</dbReference>
<proteinExistence type="predicted"/>
<evidence type="ECO:0000313" key="2">
    <source>
        <dbReference type="Proteomes" id="UP000287394"/>
    </source>
</evidence>
<sequence>MTYDFQDMRPTALARTSPVESVTLEIVNGPEAGRIIAVSTLPCRLGRAGRSEIVLADPDNPPGLSREHATLEVSGGALVLRDNSVNGTRVGDRWLSRGEAVEWMGGELLQLGPSLQIRRTSGDALQVKSDAAGTGARTEASPTRPGAMRAFLTSPDTLTAAWRRVELNRGAAGPDNVTVAEFSQDASGRLAALRGQLTRGRYTPLPPRIFAAPKRSGGVRRIAILSVSDRVVQQAIHMALQPLLEPIFPPCSYAYRPGVCAHHALRRIDGHLRQGLHWVAETDIAAFFDTIVHAILLEKLSNHAPDPFLLSLISNCLAVGASTPGLGLAQGAAMSPLLSNLYLSEFDAHMLEGGWNPVRYGDDLLFVGESRTRAQAALAEAEGYLRSRLQLSLQPEKTGVAPLARGFTFLGYRFTEEGRRPSPHSIGRLRERLEDVSPEQATAVKRGWANYFGEVPSEQKISAPLRLDAEWMSRFLLLFGGREDAHARQGGGRFVPCAGPLSPVDVQEHLAGSETLAAYLLKRDGMVRTVVMDIDAVRGDGAESQMEPVIAFADDLRQICRLFGVPCALEDSGRRGRHLWLFFSEPVPPERARRLARLLAVRAGFPKPRVRLEILPRHTAWPGPELGDAVKLPFGVHPVTGRRCHLLDSDGEAIIDPMDALNGIGLIEASGIEGLIASLGKTTQRTHSGESALKQEGRPARSAPESEEGSPVERLMAGCGVVRALADRARTTGHLRHTHNLILLYTAGRLGAPGAAFVHQTVGQCRNYEARICQGYLDRLDTQHAPLSCHRIREWLEEEGEMDLCTCPKSRKAPLDCVAEAPTAKPLGGTARTKKPRPSAPVLPSEADPELRDAWSDVESDLFSQRLEVLGEDVEEIREEQ</sequence>
<dbReference type="Pfam" id="PF00078">
    <property type="entry name" value="RVT_1"/>
    <property type="match status" value="1"/>
</dbReference>
<dbReference type="RefSeq" id="WP_165864649.1">
    <property type="nucleotide sequence ID" value="NZ_AP025739.1"/>
</dbReference>
<dbReference type="CDD" id="cd00525">
    <property type="entry name" value="AE_Prim_S_like"/>
    <property type="match status" value="1"/>
</dbReference>
<dbReference type="SMART" id="SM00240">
    <property type="entry name" value="FHA"/>
    <property type="match status" value="1"/>
</dbReference>
<organism evidence="1 2">
    <name type="scientific">Capsulimonas corticalis</name>
    <dbReference type="NCBI Taxonomy" id="2219043"/>
    <lineage>
        <taxon>Bacteria</taxon>
        <taxon>Bacillati</taxon>
        <taxon>Armatimonadota</taxon>
        <taxon>Armatimonadia</taxon>
        <taxon>Capsulimonadales</taxon>
        <taxon>Capsulimonadaceae</taxon>
        <taxon>Capsulimonas</taxon>
    </lineage>
</organism>
<dbReference type="InterPro" id="IPR051083">
    <property type="entry name" value="GrpII_Intron_Splice-Mob/Def"/>
</dbReference>
<dbReference type="PROSITE" id="PS50878">
    <property type="entry name" value="RT_POL"/>
    <property type="match status" value="1"/>
</dbReference>
<evidence type="ECO:0000313" key="1">
    <source>
        <dbReference type="EMBL" id="BDI31518.1"/>
    </source>
</evidence>
<accession>A0A402D623</accession>
<gene>
    <name evidence="1" type="ORF">CCAX7_35690</name>
</gene>